<name>A0ABW2UWE4_9BACI</name>
<keyword evidence="8" id="KW-1185">Reference proteome</keyword>
<dbReference type="InterPro" id="IPR003142">
    <property type="entry name" value="BPL_C"/>
</dbReference>
<proteinExistence type="inferred from homology"/>
<dbReference type="Pfam" id="PF03099">
    <property type="entry name" value="BPL_LplA_LipB"/>
    <property type="match status" value="1"/>
</dbReference>
<dbReference type="Gene3D" id="1.10.10.10">
    <property type="entry name" value="Winged helix-like DNA-binding domain superfamily/Winged helix DNA-binding domain"/>
    <property type="match status" value="1"/>
</dbReference>
<dbReference type="CDD" id="cd16442">
    <property type="entry name" value="BPL"/>
    <property type="match status" value="1"/>
</dbReference>
<dbReference type="InterPro" id="IPR008988">
    <property type="entry name" value="Transcriptional_repressor_C"/>
</dbReference>
<dbReference type="SUPFAM" id="SSF46785">
    <property type="entry name" value="Winged helix' DNA-binding domain"/>
    <property type="match status" value="1"/>
</dbReference>
<keyword evidence="1 5" id="KW-0436">Ligase</keyword>
<evidence type="ECO:0000313" key="7">
    <source>
        <dbReference type="EMBL" id="MFC7748237.1"/>
    </source>
</evidence>
<feature type="domain" description="BPL/LPL catalytic" evidence="6">
    <location>
        <begin position="72"/>
        <end position="264"/>
    </location>
</feature>
<dbReference type="InterPro" id="IPR030855">
    <property type="entry name" value="Bifunct_BirA"/>
</dbReference>
<dbReference type="InterPro" id="IPR013196">
    <property type="entry name" value="HTH_11"/>
</dbReference>
<evidence type="ECO:0000256" key="2">
    <source>
        <dbReference type="ARBA" id="ARBA00022741"/>
    </source>
</evidence>
<dbReference type="Pfam" id="PF02237">
    <property type="entry name" value="BPL_C"/>
    <property type="match status" value="1"/>
</dbReference>
<dbReference type="SUPFAM" id="SSF50037">
    <property type="entry name" value="C-terminal domain of transcriptional repressors"/>
    <property type="match status" value="1"/>
</dbReference>
<dbReference type="PROSITE" id="PS51733">
    <property type="entry name" value="BPL_LPL_CATALYTIC"/>
    <property type="match status" value="1"/>
</dbReference>
<dbReference type="EMBL" id="JBHTGR010000057">
    <property type="protein sequence ID" value="MFC7748237.1"/>
    <property type="molecule type" value="Genomic_DNA"/>
</dbReference>
<dbReference type="Gene3D" id="3.30.930.10">
    <property type="entry name" value="Bira Bifunctional Protein, Domain 2"/>
    <property type="match status" value="1"/>
</dbReference>
<dbReference type="Gene3D" id="2.30.30.100">
    <property type="match status" value="1"/>
</dbReference>
<dbReference type="InterPro" id="IPR045864">
    <property type="entry name" value="aa-tRNA-synth_II/BPL/LPL"/>
</dbReference>
<keyword evidence="5" id="KW-0805">Transcription regulation</keyword>
<dbReference type="Pfam" id="PF08279">
    <property type="entry name" value="HTH_11"/>
    <property type="match status" value="1"/>
</dbReference>
<comment type="function">
    <text evidence="5">Acts both as a biotin--[acetyl-CoA-carboxylase] ligase and a repressor.</text>
</comment>
<keyword evidence="3 5" id="KW-0067">ATP-binding</keyword>
<comment type="caution">
    <text evidence="5">Lacks conserved residue(s) required for the propagation of feature annotation.</text>
</comment>
<evidence type="ECO:0000256" key="1">
    <source>
        <dbReference type="ARBA" id="ARBA00022598"/>
    </source>
</evidence>
<keyword evidence="5" id="KW-0678">Repressor</keyword>
<dbReference type="InterPro" id="IPR036388">
    <property type="entry name" value="WH-like_DNA-bd_sf"/>
</dbReference>
<keyword evidence="5" id="KW-0804">Transcription</keyword>
<keyword evidence="2 5" id="KW-0547">Nucleotide-binding</keyword>
<accession>A0ABW2UWE4</accession>
<keyword evidence="5" id="KW-0238">DNA-binding</keyword>
<reference evidence="8" key="1">
    <citation type="journal article" date="2019" name="Int. J. Syst. Evol. Microbiol.">
        <title>The Global Catalogue of Microorganisms (GCM) 10K type strain sequencing project: providing services to taxonomists for standard genome sequencing and annotation.</title>
        <authorList>
            <consortium name="The Broad Institute Genomics Platform"/>
            <consortium name="The Broad Institute Genome Sequencing Center for Infectious Disease"/>
            <person name="Wu L."/>
            <person name="Ma J."/>
        </authorList>
    </citation>
    <scope>NUCLEOTIDE SEQUENCE [LARGE SCALE GENOMIC DNA]</scope>
    <source>
        <strain evidence="8">JCM 30234</strain>
    </source>
</reference>
<organism evidence="7 8">
    <name type="scientific">Lentibacillus kimchii</name>
    <dbReference type="NCBI Taxonomy" id="1542911"/>
    <lineage>
        <taxon>Bacteria</taxon>
        <taxon>Bacillati</taxon>
        <taxon>Bacillota</taxon>
        <taxon>Bacilli</taxon>
        <taxon>Bacillales</taxon>
        <taxon>Bacillaceae</taxon>
        <taxon>Lentibacillus</taxon>
    </lineage>
</organism>
<dbReference type="InterPro" id="IPR004143">
    <property type="entry name" value="BPL_LPL_catalytic"/>
</dbReference>
<sequence length="329" mass="36580">MVKMQSTRYHLIELLTTTEGTYISGQLLSDRLHISRSAIWKHMKELEKDGYVIEGIPRKGYRIVQSPDKVSPNTIQWGLETEWLGQKIIHKTSTESTQEIAQQAARNNAEHGTVVIADEQTNGRGRMGRAWKSAKNKGVWMSLILRPAITPAAATRLTLLTATVLADVITKQTAAAPAIKWPNDLLINHKKIAGILTEMQAEQDRTQYVIVGIGVNVNQTLYDFAAPLKQQAASIKSETGEDQPIVPLIQSLLRSFEKTYDAFIDIGFSGIKTKWETYAYRIGERIRVQTNQTVFEAVLAGIADDGALLVQTDAGETQNVYSGEISWLT</sequence>
<evidence type="ECO:0000256" key="5">
    <source>
        <dbReference type="HAMAP-Rule" id="MF_00978"/>
    </source>
</evidence>
<feature type="binding site" evidence="5">
    <location>
        <begin position="124"/>
        <end position="126"/>
    </location>
    <ligand>
        <name>biotin</name>
        <dbReference type="ChEBI" id="CHEBI:57586"/>
    </ligand>
</feature>
<dbReference type="HAMAP" id="MF_00978">
    <property type="entry name" value="Bifunct_BirA"/>
    <property type="match status" value="1"/>
</dbReference>
<feature type="DNA-binding region" description="H-T-H motif" evidence="5">
    <location>
        <begin position="25"/>
        <end position="44"/>
    </location>
</feature>
<dbReference type="EC" id="6.3.4.15" evidence="5"/>
<dbReference type="InterPro" id="IPR004408">
    <property type="entry name" value="Biotin_CoA_COase_ligase"/>
</dbReference>
<comment type="catalytic activity">
    <reaction evidence="5">
        <text>biotin + L-lysyl-[protein] + ATP = N(6)-biotinyl-L-lysyl-[protein] + AMP + diphosphate + H(+)</text>
        <dbReference type="Rhea" id="RHEA:11756"/>
        <dbReference type="Rhea" id="RHEA-COMP:9752"/>
        <dbReference type="Rhea" id="RHEA-COMP:10505"/>
        <dbReference type="ChEBI" id="CHEBI:15378"/>
        <dbReference type="ChEBI" id="CHEBI:29969"/>
        <dbReference type="ChEBI" id="CHEBI:30616"/>
        <dbReference type="ChEBI" id="CHEBI:33019"/>
        <dbReference type="ChEBI" id="CHEBI:57586"/>
        <dbReference type="ChEBI" id="CHEBI:83144"/>
        <dbReference type="ChEBI" id="CHEBI:456215"/>
        <dbReference type="EC" id="6.3.4.15"/>
    </reaction>
</comment>
<evidence type="ECO:0000256" key="4">
    <source>
        <dbReference type="ARBA" id="ARBA00023267"/>
    </source>
</evidence>
<dbReference type="SUPFAM" id="SSF55681">
    <property type="entry name" value="Class II aaRS and biotin synthetases"/>
    <property type="match status" value="1"/>
</dbReference>
<protein>
    <recommendedName>
        <fullName evidence="5">Bifunctional ligase/repressor BirA</fullName>
    </recommendedName>
    <alternativeName>
        <fullName evidence="5">Biotin--[acetyl-CoA-carboxylase] ligase</fullName>
        <ecNumber evidence="5">6.3.4.15</ecNumber>
    </alternativeName>
    <alternativeName>
        <fullName evidence="5">Biotin--protein ligase</fullName>
    </alternativeName>
    <alternativeName>
        <fullName evidence="5">Biotin-[acetyl-CoA carboxylase] synthetase</fullName>
    </alternativeName>
</protein>
<dbReference type="PANTHER" id="PTHR12835:SF5">
    <property type="entry name" value="BIOTIN--PROTEIN LIGASE"/>
    <property type="match status" value="1"/>
</dbReference>
<feature type="binding site" evidence="5">
    <location>
        <position position="120"/>
    </location>
    <ligand>
        <name>biotin</name>
        <dbReference type="ChEBI" id="CHEBI:57586"/>
    </ligand>
</feature>
<evidence type="ECO:0000313" key="8">
    <source>
        <dbReference type="Proteomes" id="UP001596620"/>
    </source>
</evidence>
<evidence type="ECO:0000256" key="3">
    <source>
        <dbReference type="ARBA" id="ARBA00022840"/>
    </source>
</evidence>
<gene>
    <name evidence="5" type="primary">birA</name>
    <name evidence="7" type="ORF">ACFQU8_13680</name>
</gene>
<comment type="caution">
    <text evidence="7">The sequence shown here is derived from an EMBL/GenBank/DDBJ whole genome shotgun (WGS) entry which is preliminary data.</text>
</comment>
<feature type="binding site" evidence="5">
    <location>
        <position position="191"/>
    </location>
    <ligand>
        <name>biotin</name>
        <dbReference type="ChEBI" id="CHEBI:57586"/>
    </ligand>
</feature>
<keyword evidence="4 5" id="KW-0092">Biotin</keyword>
<dbReference type="NCBIfam" id="TIGR00121">
    <property type="entry name" value="birA_ligase"/>
    <property type="match status" value="1"/>
</dbReference>
<dbReference type="Proteomes" id="UP001596620">
    <property type="component" value="Unassembled WGS sequence"/>
</dbReference>
<evidence type="ECO:0000259" key="6">
    <source>
        <dbReference type="PROSITE" id="PS51733"/>
    </source>
</evidence>
<dbReference type="InterPro" id="IPR036390">
    <property type="entry name" value="WH_DNA-bd_sf"/>
</dbReference>
<dbReference type="RefSeq" id="WP_382361423.1">
    <property type="nucleotide sequence ID" value="NZ_JBHTGR010000057.1"/>
</dbReference>
<dbReference type="PANTHER" id="PTHR12835">
    <property type="entry name" value="BIOTIN PROTEIN LIGASE"/>
    <property type="match status" value="1"/>
</dbReference>
<comment type="similarity">
    <text evidence="5">Belongs to the biotin--protein ligase family.</text>
</comment>
<dbReference type="GO" id="GO:0004077">
    <property type="term" value="F:biotin--[biotin carboxyl-carrier protein] ligase activity"/>
    <property type="evidence" value="ECO:0007669"/>
    <property type="project" value="UniProtKB-EC"/>
</dbReference>